<dbReference type="Proteomes" id="UP000070501">
    <property type="component" value="Unassembled WGS sequence"/>
</dbReference>
<keyword evidence="2" id="KW-1185">Reference proteome</keyword>
<dbReference type="AlphaFoldDB" id="A0A136INT0"/>
<dbReference type="InParanoid" id="A0A136INT0"/>
<name>A0A136INT0_9PEZI</name>
<protein>
    <submittedName>
        <fullName evidence="1">Uncharacterized protein</fullName>
    </submittedName>
</protein>
<reference evidence="2" key="1">
    <citation type="submission" date="2016-02" db="EMBL/GenBank/DDBJ databases">
        <title>Draft genome sequence of Microdochium bolleyi, a fungal endophyte of beachgrass.</title>
        <authorList>
            <consortium name="DOE Joint Genome Institute"/>
            <person name="David A.S."/>
            <person name="May G."/>
            <person name="Haridas S."/>
            <person name="Lim J."/>
            <person name="Wang M."/>
            <person name="Labutti K."/>
            <person name="Lipzen A."/>
            <person name="Barry K."/>
            <person name="Grigoriev I.V."/>
        </authorList>
    </citation>
    <scope>NUCLEOTIDE SEQUENCE [LARGE SCALE GENOMIC DNA]</scope>
    <source>
        <strain evidence="2">J235TASD1</strain>
    </source>
</reference>
<proteinExistence type="predicted"/>
<sequence>MAAKWMRGAANTALRAAKANPVLATVGIGGLTVAAAPSIAVAPTIGVLHLVGFGKGVAGASAASTTHALAGNAV</sequence>
<dbReference type="EMBL" id="KQ964267">
    <property type="protein sequence ID" value="KXJ86591.1"/>
    <property type="molecule type" value="Genomic_DNA"/>
</dbReference>
<organism evidence="1 2">
    <name type="scientific">Microdochium bolleyi</name>
    <dbReference type="NCBI Taxonomy" id="196109"/>
    <lineage>
        <taxon>Eukaryota</taxon>
        <taxon>Fungi</taxon>
        <taxon>Dikarya</taxon>
        <taxon>Ascomycota</taxon>
        <taxon>Pezizomycotina</taxon>
        <taxon>Sordariomycetes</taxon>
        <taxon>Xylariomycetidae</taxon>
        <taxon>Xylariales</taxon>
        <taxon>Microdochiaceae</taxon>
        <taxon>Microdochium</taxon>
    </lineage>
</organism>
<evidence type="ECO:0000313" key="1">
    <source>
        <dbReference type="EMBL" id="KXJ86591.1"/>
    </source>
</evidence>
<accession>A0A136INT0</accession>
<gene>
    <name evidence="1" type="ORF">Micbo1qcDRAFT_168384</name>
</gene>
<feature type="non-terminal residue" evidence="1">
    <location>
        <position position="74"/>
    </location>
</feature>
<evidence type="ECO:0000313" key="2">
    <source>
        <dbReference type="Proteomes" id="UP000070501"/>
    </source>
</evidence>